<evidence type="ECO:0000259" key="10">
    <source>
        <dbReference type="Pfam" id="PF01467"/>
    </source>
</evidence>
<dbReference type="HAMAP" id="MF_00151">
    <property type="entry name" value="PPAT_bact"/>
    <property type="match status" value="1"/>
</dbReference>
<comment type="catalytic activity">
    <reaction evidence="8 9">
        <text>(R)-4'-phosphopantetheine + ATP + H(+) = 3'-dephospho-CoA + diphosphate</text>
        <dbReference type="Rhea" id="RHEA:19801"/>
        <dbReference type="ChEBI" id="CHEBI:15378"/>
        <dbReference type="ChEBI" id="CHEBI:30616"/>
        <dbReference type="ChEBI" id="CHEBI:33019"/>
        <dbReference type="ChEBI" id="CHEBI:57328"/>
        <dbReference type="ChEBI" id="CHEBI:61723"/>
        <dbReference type="EC" id="2.7.7.3"/>
    </reaction>
</comment>
<dbReference type="SUPFAM" id="SSF52374">
    <property type="entry name" value="Nucleotidylyl transferase"/>
    <property type="match status" value="1"/>
</dbReference>
<dbReference type="Gene3D" id="3.40.50.620">
    <property type="entry name" value="HUPs"/>
    <property type="match status" value="1"/>
</dbReference>
<keyword evidence="6 9" id="KW-0460">Magnesium</keyword>
<sequence length="163" mass="18973">MTKRIGIFPGSFDPITYGHLDLIERSTQLFDEVIVLVAMNTSKSHLFSPQERIQLVKQALSKFDKVRVEQLRDELVAEYYQEVQAVALIRGLRNTIDFEYEYNIHSLNQGQYQDLETVLLYAKEPYRAISSSMIKEIAQFNGDVSSYVPMEVERAMKDKWNNQ</sequence>
<dbReference type="CDD" id="cd02163">
    <property type="entry name" value="PPAT"/>
    <property type="match status" value="1"/>
</dbReference>
<dbReference type="GO" id="GO:0004595">
    <property type="term" value="F:pantetheine-phosphate adenylyltransferase activity"/>
    <property type="evidence" value="ECO:0007669"/>
    <property type="project" value="UniProtKB-UniRule"/>
</dbReference>
<feature type="binding site" evidence="9">
    <location>
        <position position="90"/>
    </location>
    <ligand>
        <name>substrate</name>
    </ligand>
</feature>
<comment type="caution">
    <text evidence="11">The sequence shown here is derived from an EMBL/GenBank/DDBJ whole genome shotgun (WGS) entry which is preliminary data.</text>
</comment>
<keyword evidence="5 9" id="KW-0067">ATP-binding</keyword>
<evidence type="ECO:0000313" key="12">
    <source>
        <dbReference type="Proteomes" id="UP000235682"/>
    </source>
</evidence>
<name>A0A2N6SME4_9LACT</name>
<comment type="subunit">
    <text evidence="9">Homohexamer.</text>
</comment>
<keyword evidence="2 9" id="KW-0808">Transferase</keyword>
<dbReference type="EMBL" id="PNHE01000020">
    <property type="protein sequence ID" value="PMC58235.1"/>
    <property type="molecule type" value="Genomic_DNA"/>
</dbReference>
<dbReference type="InterPro" id="IPR014729">
    <property type="entry name" value="Rossmann-like_a/b/a_fold"/>
</dbReference>
<organism evidence="11 12">
    <name type="scientific">Dolosicoccus paucivorans</name>
    <dbReference type="NCBI Taxonomy" id="84521"/>
    <lineage>
        <taxon>Bacteria</taxon>
        <taxon>Bacillati</taxon>
        <taxon>Bacillota</taxon>
        <taxon>Bacilli</taxon>
        <taxon>Lactobacillales</taxon>
        <taxon>Aerococcaceae</taxon>
        <taxon>Dolosicoccus</taxon>
    </lineage>
</organism>
<feature type="binding site" evidence="9">
    <location>
        <begin position="126"/>
        <end position="132"/>
    </location>
    <ligand>
        <name>ATP</name>
        <dbReference type="ChEBI" id="CHEBI:30616"/>
    </ligand>
</feature>
<dbReference type="OrthoDB" id="9806661at2"/>
<feature type="binding site" evidence="9">
    <location>
        <position position="101"/>
    </location>
    <ligand>
        <name>ATP</name>
        <dbReference type="ChEBI" id="CHEBI:30616"/>
    </ligand>
</feature>
<dbReference type="PANTHER" id="PTHR21342">
    <property type="entry name" value="PHOSPHOPANTETHEINE ADENYLYLTRANSFERASE"/>
    <property type="match status" value="1"/>
</dbReference>
<dbReference type="GO" id="GO:0005737">
    <property type="term" value="C:cytoplasm"/>
    <property type="evidence" value="ECO:0007669"/>
    <property type="project" value="UniProtKB-SubCell"/>
</dbReference>
<evidence type="ECO:0000256" key="6">
    <source>
        <dbReference type="ARBA" id="ARBA00022842"/>
    </source>
</evidence>
<keyword evidence="3 9" id="KW-0548">Nucleotidyltransferase</keyword>
<reference evidence="11 12" key="1">
    <citation type="submission" date="2017-09" db="EMBL/GenBank/DDBJ databases">
        <title>Bacterial strain isolated from the female urinary microbiota.</title>
        <authorList>
            <person name="Thomas-White K."/>
            <person name="Kumar N."/>
            <person name="Forster S."/>
            <person name="Putonti C."/>
            <person name="Lawley T."/>
            <person name="Wolfe A.J."/>
        </authorList>
    </citation>
    <scope>NUCLEOTIDE SEQUENCE [LARGE SCALE GENOMIC DNA]</scope>
    <source>
        <strain evidence="11 12">UMB0852</strain>
    </source>
</reference>
<dbReference type="PANTHER" id="PTHR21342:SF1">
    <property type="entry name" value="PHOSPHOPANTETHEINE ADENYLYLTRANSFERASE"/>
    <property type="match status" value="1"/>
</dbReference>
<comment type="function">
    <text evidence="9">Reversibly transfers an adenylyl group from ATP to 4'-phosphopantetheine, yielding dephospho-CoA (dPCoA) and pyrophosphate.</text>
</comment>
<dbReference type="GO" id="GO:0015937">
    <property type="term" value="P:coenzyme A biosynthetic process"/>
    <property type="evidence" value="ECO:0007669"/>
    <property type="project" value="UniProtKB-UniRule"/>
</dbReference>
<evidence type="ECO:0000256" key="7">
    <source>
        <dbReference type="ARBA" id="ARBA00022993"/>
    </source>
</evidence>
<comment type="similarity">
    <text evidence="9">Belongs to the bacterial CoaD family.</text>
</comment>
<feature type="binding site" evidence="9">
    <location>
        <position position="19"/>
    </location>
    <ligand>
        <name>ATP</name>
        <dbReference type="ChEBI" id="CHEBI:30616"/>
    </ligand>
</feature>
<evidence type="ECO:0000256" key="3">
    <source>
        <dbReference type="ARBA" id="ARBA00022695"/>
    </source>
</evidence>
<dbReference type="InterPro" id="IPR004821">
    <property type="entry name" value="Cyt_trans-like"/>
</dbReference>
<evidence type="ECO:0000256" key="9">
    <source>
        <dbReference type="HAMAP-Rule" id="MF_00151"/>
    </source>
</evidence>
<dbReference type="Pfam" id="PF01467">
    <property type="entry name" value="CTP_transf_like"/>
    <property type="match status" value="1"/>
</dbReference>
<feature type="binding site" evidence="9">
    <location>
        <begin position="11"/>
        <end position="12"/>
    </location>
    <ligand>
        <name>ATP</name>
        <dbReference type="ChEBI" id="CHEBI:30616"/>
    </ligand>
</feature>
<feature type="binding site" evidence="9">
    <location>
        <position position="76"/>
    </location>
    <ligand>
        <name>substrate</name>
    </ligand>
</feature>
<feature type="binding site" evidence="9">
    <location>
        <position position="11"/>
    </location>
    <ligand>
        <name>substrate</name>
    </ligand>
</feature>
<evidence type="ECO:0000256" key="2">
    <source>
        <dbReference type="ARBA" id="ARBA00022679"/>
    </source>
</evidence>
<dbReference type="AlphaFoldDB" id="A0A2N6SME4"/>
<feature type="domain" description="Cytidyltransferase-like" evidence="10">
    <location>
        <begin position="7"/>
        <end position="136"/>
    </location>
</feature>
<keyword evidence="12" id="KW-1185">Reference proteome</keyword>
<evidence type="ECO:0000256" key="1">
    <source>
        <dbReference type="ARBA" id="ARBA00022490"/>
    </source>
</evidence>
<evidence type="ECO:0000256" key="8">
    <source>
        <dbReference type="ARBA" id="ARBA00029346"/>
    </source>
</evidence>
<dbReference type="RefSeq" id="WP_102227546.1">
    <property type="nucleotide sequence ID" value="NZ_PNFY01000008.1"/>
</dbReference>
<protein>
    <recommendedName>
        <fullName evidence="9">Phosphopantetheine adenylyltransferase</fullName>
        <ecNumber evidence="9">2.7.7.3</ecNumber>
    </recommendedName>
    <alternativeName>
        <fullName evidence="9">Dephospho-CoA pyrophosphorylase</fullName>
    </alternativeName>
    <alternativeName>
        <fullName evidence="9">Pantetheine-phosphate adenylyltransferase</fullName>
        <shortName evidence="9">PPAT</shortName>
    </alternativeName>
</protein>
<feature type="site" description="Transition state stabilizer" evidence="9">
    <location>
        <position position="19"/>
    </location>
</feature>
<proteinExistence type="inferred from homology"/>
<comment type="cofactor">
    <cofactor evidence="9">
        <name>Mg(2+)</name>
        <dbReference type="ChEBI" id="CHEBI:18420"/>
    </cofactor>
</comment>
<dbReference type="STRING" id="84521.SAMN04487994_101113"/>
<dbReference type="Proteomes" id="UP000235682">
    <property type="component" value="Unassembled WGS sequence"/>
</dbReference>
<dbReference type="NCBIfam" id="TIGR01510">
    <property type="entry name" value="coaD_prev_kdtB"/>
    <property type="match status" value="1"/>
</dbReference>
<keyword evidence="7 9" id="KW-0173">Coenzyme A biosynthesis</keyword>
<comment type="subcellular location">
    <subcellularLocation>
        <location evidence="9">Cytoplasm</location>
    </subcellularLocation>
</comment>
<dbReference type="UniPathway" id="UPA00241">
    <property type="reaction ID" value="UER00355"/>
</dbReference>
<dbReference type="GO" id="GO:0005524">
    <property type="term" value="F:ATP binding"/>
    <property type="evidence" value="ECO:0007669"/>
    <property type="project" value="UniProtKB-KW"/>
</dbReference>
<evidence type="ECO:0000256" key="4">
    <source>
        <dbReference type="ARBA" id="ARBA00022741"/>
    </source>
</evidence>
<evidence type="ECO:0000256" key="5">
    <source>
        <dbReference type="ARBA" id="ARBA00022840"/>
    </source>
</evidence>
<dbReference type="InterPro" id="IPR001980">
    <property type="entry name" value="PPAT"/>
</dbReference>
<feature type="binding site" evidence="9">
    <location>
        <begin position="91"/>
        <end position="93"/>
    </location>
    <ligand>
        <name>ATP</name>
        <dbReference type="ChEBI" id="CHEBI:30616"/>
    </ligand>
</feature>
<dbReference type="NCBIfam" id="TIGR00125">
    <property type="entry name" value="cyt_tran_rel"/>
    <property type="match status" value="1"/>
</dbReference>
<keyword evidence="4 9" id="KW-0547">Nucleotide-binding</keyword>
<gene>
    <name evidence="9" type="primary">coaD</name>
    <name evidence="11" type="ORF">CJ205_05440</name>
</gene>
<dbReference type="EC" id="2.7.7.3" evidence="9"/>
<accession>A0A2N6SME4</accession>
<dbReference type="PRINTS" id="PR01020">
    <property type="entry name" value="LPSBIOSNTHSS"/>
</dbReference>
<feature type="binding site" evidence="9">
    <location>
        <position position="43"/>
    </location>
    <ligand>
        <name>substrate</name>
    </ligand>
</feature>
<evidence type="ECO:0000313" key="11">
    <source>
        <dbReference type="EMBL" id="PMC58235.1"/>
    </source>
</evidence>
<comment type="pathway">
    <text evidence="9">Cofactor biosynthesis; coenzyme A biosynthesis; CoA from (R)-pantothenate: step 4/5.</text>
</comment>
<keyword evidence="1 9" id="KW-0963">Cytoplasm</keyword>